<feature type="compositionally biased region" description="Acidic residues" evidence="1">
    <location>
        <begin position="393"/>
        <end position="427"/>
    </location>
</feature>
<feature type="compositionally biased region" description="Basic residues" evidence="1">
    <location>
        <begin position="279"/>
        <end position="289"/>
    </location>
</feature>
<reference evidence="2" key="1">
    <citation type="submission" date="2022-03" db="EMBL/GenBank/DDBJ databases">
        <title>Draft genome sequence of Aduncisulcus paluster, a free-living microaerophilic Fornicata.</title>
        <authorList>
            <person name="Yuyama I."/>
            <person name="Kume K."/>
            <person name="Tamura T."/>
            <person name="Inagaki Y."/>
            <person name="Hashimoto T."/>
        </authorList>
    </citation>
    <scope>NUCLEOTIDE SEQUENCE</scope>
    <source>
        <strain evidence="2">NY0171</strain>
    </source>
</reference>
<dbReference type="EMBL" id="BQXS01010923">
    <property type="protein sequence ID" value="GKT35112.1"/>
    <property type="molecule type" value="Genomic_DNA"/>
</dbReference>
<protein>
    <submittedName>
        <fullName evidence="2">Uncharacterized protein</fullName>
    </submittedName>
</protein>
<gene>
    <name evidence="2" type="ORF">ADUPG1_008337</name>
</gene>
<keyword evidence="3" id="KW-1185">Reference proteome</keyword>
<name>A0ABQ5KRL3_9EUKA</name>
<feature type="compositionally biased region" description="Acidic residues" evidence="1">
    <location>
        <begin position="314"/>
        <end position="324"/>
    </location>
</feature>
<feature type="region of interest" description="Disordered" evidence="1">
    <location>
        <begin position="1"/>
        <end position="73"/>
    </location>
</feature>
<proteinExistence type="predicted"/>
<sequence>MSQRVQDIPPLPRLSFEPQNAIEEQHVSLEPPQAPESGSRSYSSQSSYYSSGISKLGKKQKKKRSRKPTIPKVYSRHERSNVFSLGEAQDWLTVFYEMMEGFVKSHVEMQHSLVELSKKQDKFISRVEMKLKPIAKIQTELRTALDVKWPTPSRLIQMEHAIKSFDSRFTPIIERVIIRHMVASETKSSRHLELRDFIVDEINPKNPELTEELALYFQKLDASDRESIIEYIDKRVASKVRGVKKYTKETRVTWLKKYGKLGIWDDAIMGPWVENGRPAGKRGRRRKNGKFASDNDDETDKPERQGDELPQSITDDEGSEEDEITNTKHTSRKKGVSLGEKKRTQPRTGITQQSGKRRTRGDDILGKGEGEEESGPFYSLPLEKRKKVTNNYEEGEDEEEDRIDFDKDDEEEEEDDEEEEEEEEDEEERRNGSLWGQLAKKYQRK</sequence>
<dbReference type="Proteomes" id="UP001057375">
    <property type="component" value="Unassembled WGS sequence"/>
</dbReference>
<evidence type="ECO:0000256" key="1">
    <source>
        <dbReference type="SAM" id="MobiDB-lite"/>
    </source>
</evidence>
<organism evidence="2 3">
    <name type="scientific">Aduncisulcus paluster</name>
    <dbReference type="NCBI Taxonomy" id="2918883"/>
    <lineage>
        <taxon>Eukaryota</taxon>
        <taxon>Metamonada</taxon>
        <taxon>Carpediemonas-like organisms</taxon>
        <taxon>Aduncisulcus</taxon>
    </lineage>
</organism>
<evidence type="ECO:0000313" key="2">
    <source>
        <dbReference type="EMBL" id="GKT35112.1"/>
    </source>
</evidence>
<feature type="compositionally biased region" description="Basic and acidic residues" evidence="1">
    <location>
        <begin position="360"/>
        <end position="369"/>
    </location>
</feature>
<feature type="region of interest" description="Disordered" evidence="1">
    <location>
        <begin position="274"/>
        <end position="445"/>
    </location>
</feature>
<feature type="compositionally biased region" description="Low complexity" evidence="1">
    <location>
        <begin position="37"/>
        <end position="55"/>
    </location>
</feature>
<feature type="compositionally biased region" description="Basic residues" evidence="1">
    <location>
        <begin position="56"/>
        <end position="69"/>
    </location>
</feature>
<accession>A0ABQ5KRL3</accession>
<comment type="caution">
    <text evidence="2">The sequence shown here is derived from an EMBL/GenBank/DDBJ whole genome shotgun (WGS) entry which is preliminary data.</text>
</comment>
<evidence type="ECO:0000313" key="3">
    <source>
        <dbReference type="Proteomes" id="UP001057375"/>
    </source>
</evidence>